<organism evidence="1 2">
    <name type="scientific">Oryza sativa subsp. japonica</name>
    <name type="common">Rice</name>
    <dbReference type="NCBI Taxonomy" id="39947"/>
    <lineage>
        <taxon>Eukaryota</taxon>
        <taxon>Viridiplantae</taxon>
        <taxon>Streptophyta</taxon>
        <taxon>Embryophyta</taxon>
        <taxon>Tracheophyta</taxon>
        <taxon>Spermatophyta</taxon>
        <taxon>Magnoliopsida</taxon>
        <taxon>Liliopsida</taxon>
        <taxon>Poales</taxon>
        <taxon>Poaceae</taxon>
        <taxon>BOP clade</taxon>
        <taxon>Oryzoideae</taxon>
        <taxon>Oryzeae</taxon>
        <taxon>Oryzinae</taxon>
        <taxon>Oryza</taxon>
        <taxon>Oryza sativa</taxon>
    </lineage>
</organism>
<protein>
    <submittedName>
        <fullName evidence="1">Uncharacterized protein</fullName>
    </submittedName>
</protein>
<evidence type="ECO:0000313" key="1">
    <source>
        <dbReference type="EMBL" id="BAD10577.1"/>
    </source>
</evidence>
<proteinExistence type="predicted"/>
<dbReference type="Proteomes" id="UP000000763">
    <property type="component" value="Chromosome 2"/>
</dbReference>
<dbReference type="EMBL" id="AP005721">
    <property type="protein sequence ID" value="BAD10577.1"/>
    <property type="molecule type" value="Genomic_DNA"/>
</dbReference>
<evidence type="ECO:0000313" key="2">
    <source>
        <dbReference type="Proteomes" id="UP000000763"/>
    </source>
</evidence>
<reference evidence="2" key="2">
    <citation type="journal article" date="2008" name="Nucleic Acids Res.">
        <title>The rice annotation project database (RAP-DB): 2008 update.</title>
        <authorList>
            <consortium name="The rice annotation project (RAP)"/>
        </authorList>
    </citation>
    <scope>GENOME REANNOTATION</scope>
    <source>
        <strain evidence="2">cv. Nipponbare</strain>
    </source>
</reference>
<reference evidence="2" key="1">
    <citation type="journal article" date="2005" name="Nature">
        <title>The map-based sequence of the rice genome.</title>
        <authorList>
            <consortium name="International rice genome sequencing project (IRGSP)"/>
            <person name="Matsumoto T."/>
            <person name="Wu J."/>
            <person name="Kanamori H."/>
            <person name="Katayose Y."/>
            <person name="Fujisawa M."/>
            <person name="Namiki N."/>
            <person name="Mizuno H."/>
            <person name="Yamamoto K."/>
            <person name="Antonio B.A."/>
            <person name="Baba T."/>
            <person name="Sakata K."/>
            <person name="Nagamura Y."/>
            <person name="Aoki H."/>
            <person name="Arikawa K."/>
            <person name="Arita K."/>
            <person name="Bito T."/>
            <person name="Chiden Y."/>
            <person name="Fujitsuka N."/>
            <person name="Fukunaka R."/>
            <person name="Hamada M."/>
            <person name="Harada C."/>
            <person name="Hayashi A."/>
            <person name="Hijishita S."/>
            <person name="Honda M."/>
            <person name="Hosokawa S."/>
            <person name="Ichikawa Y."/>
            <person name="Idonuma A."/>
            <person name="Iijima M."/>
            <person name="Ikeda M."/>
            <person name="Ikeno M."/>
            <person name="Ito K."/>
            <person name="Ito S."/>
            <person name="Ito T."/>
            <person name="Ito Y."/>
            <person name="Ito Y."/>
            <person name="Iwabuchi A."/>
            <person name="Kamiya K."/>
            <person name="Karasawa W."/>
            <person name="Kurita K."/>
            <person name="Katagiri S."/>
            <person name="Kikuta A."/>
            <person name="Kobayashi H."/>
            <person name="Kobayashi N."/>
            <person name="Machita K."/>
            <person name="Maehara T."/>
            <person name="Masukawa M."/>
            <person name="Mizubayashi T."/>
            <person name="Mukai Y."/>
            <person name="Nagasaki H."/>
            <person name="Nagata Y."/>
            <person name="Naito S."/>
            <person name="Nakashima M."/>
            <person name="Nakama Y."/>
            <person name="Nakamichi Y."/>
            <person name="Nakamura M."/>
            <person name="Meguro A."/>
            <person name="Negishi M."/>
            <person name="Ohta I."/>
            <person name="Ohta T."/>
            <person name="Okamoto M."/>
            <person name="Ono N."/>
            <person name="Saji S."/>
            <person name="Sakaguchi M."/>
            <person name="Sakai K."/>
            <person name="Shibata M."/>
            <person name="Shimokawa T."/>
            <person name="Song J."/>
            <person name="Takazaki Y."/>
            <person name="Terasawa K."/>
            <person name="Tsugane M."/>
            <person name="Tsuji K."/>
            <person name="Ueda S."/>
            <person name="Waki K."/>
            <person name="Yamagata H."/>
            <person name="Yamamoto M."/>
            <person name="Yamamoto S."/>
            <person name="Yamane H."/>
            <person name="Yoshiki S."/>
            <person name="Yoshihara R."/>
            <person name="Yukawa K."/>
            <person name="Zhong H."/>
            <person name="Yano M."/>
            <person name="Yuan Q."/>
            <person name="Ouyang S."/>
            <person name="Liu J."/>
            <person name="Jones K.M."/>
            <person name="Gansberger K."/>
            <person name="Moffat K."/>
            <person name="Hill J."/>
            <person name="Bera J."/>
            <person name="Fadrosh D."/>
            <person name="Jin S."/>
            <person name="Johri S."/>
            <person name="Kim M."/>
            <person name="Overton L."/>
            <person name="Reardon M."/>
            <person name="Tsitrin T."/>
            <person name="Vuong H."/>
            <person name="Weaver B."/>
            <person name="Ciecko A."/>
            <person name="Tallon L."/>
            <person name="Jackson J."/>
            <person name="Pai G."/>
            <person name="Aken S.V."/>
            <person name="Utterback T."/>
            <person name="Reidmuller S."/>
            <person name="Feldblyum T."/>
            <person name="Hsiao J."/>
            <person name="Zismann V."/>
            <person name="Iobst S."/>
            <person name="de Vazeille A.R."/>
            <person name="Buell C.R."/>
            <person name="Ying K."/>
            <person name="Li Y."/>
            <person name="Lu T."/>
            <person name="Huang Y."/>
            <person name="Zhao Q."/>
            <person name="Feng Q."/>
            <person name="Zhang L."/>
            <person name="Zhu J."/>
            <person name="Weng Q."/>
            <person name="Mu J."/>
            <person name="Lu Y."/>
            <person name="Fan D."/>
            <person name="Liu Y."/>
            <person name="Guan J."/>
            <person name="Zhang Y."/>
            <person name="Yu S."/>
            <person name="Liu X."/>
            <person name="Zhang Y."/>
            <person name="Hong G."/>
            <person name="Han B."/>
            <person name="Choisne N."/>
            <person name="Demange N."/>
            <person name="Orjeda G."/>
            <person name="Samain S."/>
            <person name="Cattolico L."/>
            <person name="Pelletier E."/>
            <person name="Couloux A."/>
            <person name="Segurens B."/>
            <person name="Wincker P."/>
            <person name="D'Hont A."/>
            <person name="Scarpelli C."/>
            <person name="Weissenbach J."/>
            <person name="Salanoubat M."/>
            <person name="Quetier F."/>
            <person name="Yu Y."/>
            <person name="Kim H.R."/>
            <person name="Rambo T."/>
            <person name="Currie J."/>
            <person name="Collura K."/>
            <person name="Luo M."/>
            <person name="Yang T."/>
            <person name="Ammiraju J.S.S."/>
            <person name="Engler F."/>
            <person name="Soderlund C."/>
            <person name="Wing R.A."/>
            <person name="Palmer L.E."/>
            <person name="de la Bastide M."/>
            <person name="Spiegel L."/>
            <person name="Nascimento L."/>
            <person name="Zutavern T."/>
            <person name="O'Shaughnessy A."/>
            <person name="Dike S."/>
            <person name="Dedhia N."/>
            <person name="Preston R."/>
            <person name="Balija V."/>
            <person name="McCombie W.R."/>
            <person name="Chow T."/>
            <person name="Chen H."/>
            <person name="Chung M."/>
            <person name="Chen C."/>
            <person name="Shaw J."/>
            <person name="Wu H."/>
            <person name="Hsiao K."/>
            <person name="Chao Y."/>
            <person name="Chu M."/>
            <person name="Cheng C."/>
            <person name="Hour A."/>
            <person name="Lee P."/>
            <person name="Lin S."/>
            <person name="Lin Y."/>
            <person name="Liou J."/>
            <person name="Liu S."/>
            <person name="Hsing Y."/>
            <person name="Raghuvanshi S."/>
            <person name="Mohanty A."/>
            <person name="Bharti A.K."/>
            <person name="Gaur A."/>
            <person name="Gupta V."/>
            <person name="Kumar D."/>
            <person name="Ravi V."/>
            <person name="Vij S."/>
            <person name="Kapur A."/>
            <person name="Khurana P."/>
            <person name="Khurana P."/>
            <person name="Khurana J.P."/>
            <person name="Tyagi A.K."/>
            <person name="Gaikwad K."/>
            <person name="Singh A."/>
            <person name="Dalal V."/>
            <person name="Srivastava S."/>
            <person name="Dixit A."/>
            <person name="Pal A.K."/>
            <person name="Ghazi I.A."/>
            <person name="Yadav M."/>
            <person name="Pandit A."/>
            <person name="Bhargava A."/>
            <person name="Sureshbabu K."/>
            <person name="Batra K."/>
            <person name="Sharma T.R."/>
            <person name="Mohapatra T."/>
            <person name="Singh N.K."/>
            <person name="Messing J."/>
            <person name="Nelson A.B."/>
            <person name="Fuks G."/>
            <person name="Kavchok S."/>
            <person name="Keizer G."/>
            <person name="Linton E."/>
            <person name="Llaca V."/>
            <person name="Song R."/>
            <person name="Tanyolac B."/>
            <person name="Young S."/>
            <person name="Ho-Il K."/>
            <person name="Hahn J.H."/>
            <person name="Sangsakoo G."/>
            <person name="Vanavichit A."/>
            <person name="de Mattos Luiz.A.T."/>
            <person name="Zimmer P.D."/>
            <person name="Malone G."/>
            <person name="Dellagostin O."/>
            <person name="de Oliveira A.C."/>
            <person name="Bevan M."/>
            <person name="Bancroft I."/>
            <person name="Minx P."/>
            <person name="Cordum H."/>
            <person name="Wilson R."/>
            <person name="Cheng Z."/>
            <person name="Jin W."/>
            <person name="Jiang J."/>
            <person name="Leong S.A."/>
            <person name="Iwama H."/>
            <person name="Gojobori T."/>
            <person name="Itoh T."/>
            <person name="Niimura Y."/>
            <person name="Fujii Y."/>
            <person name="Habara T."/>
            <person name="Sakai H."/>
            <person name="Sato Y."/>
            <person name="Wilson G."/>
            <person name="Kumar K."/>
            <person name="McCouch S."/>
            <person name="Juretic N."/>
            <person name="Hoen D."/>
            <person name="Wright S."/>
            <person name="Bruskiewich R."/>
            <person name="Bureau T."/>
            <person name="Miyao A."/>
            <person name="Hirochika H."/>
            <person name="Nishikawa T."/>
            <person name="Kadowaki K."/>
            <person name="Sugiura M."/>
            <person name="Burr B."/>
            <person name="Sasaki T."/>
        </authorList>
    </citation>
    <scope>NUCLEOTIDE SEQUENCE [LARGE SCALE GENOMIC DNA]</scope>
    <source>
        <strain evidence="2">cv. Nipponbare</strain>
    </source>
</reference>
<name>Q6YX85_ORYSJ</name>
<dbReference type="AlphaFoldDB" id="Q6YX85"/>
<accession>Q6YX85</accession>
<gene>
    <name evidence="1" type="primary">OJ1123_E07.9</name>
</gene>
<sequence>MSAVRLGGRANGDERQVAWTSSAGTRHDCEEVKVRWCRFLKSSGELRGFKSGTEGAARPLGKIKIKIR</sequence>